<evidence type="ECO:0000313" key="2">
    <source>
        <dbReference type="Proteomes" id="UP000250123"/>
    </source>
</evidence>
<protein>
    <submittedName>
        <fullName evidence="1">Uncharacterized protein</fullName>
    </submittedName>
</protein>
<gene>
    <name evidence="1" type="ORF">SHEWBE_0790</name>
</gene>
<accession>A0A330M4X4</accession>
<dbReference type="Proteomes" id="UP000250123">
    <property type="component" value="Chromosome SHEWBE"/>
</dbReference>
<organism evidence="1 2">
    <name type="scientific">Shewanella benthica</name>
    <dbReference type="NCBI Taxonomy" id="43661"/>
    <lineage>
        <taxon>Bacteria</taxon>
        <taxon>Pseudomonadati</taxon>
        <taxon>Pseudomonadota</taxon>
        <taxon>Gammaproteobacteria</taxon>
        <taxon>Alteromonadales</taxon>
        <taxon>Shewanellaceae</taxon>
        <taxon>Shewanella</taxon>
    </lineage>
</organism>
<name>A0A330M4X4_9GAMM</name>
<evidence type="ECO:0000313" key="1">
    <source>
        <dbReference type="EMBL" id="SQH74767.1"/>
    </source>
</evidence>
<reference evidence="2" key="1">
    <citation type="submission" date="2018-06" db="EMBL/GenBank/DDBJ databases">
        <authorList>
            <person name="Cea G.-C."/>
            <person name="William W."/>
        </authorList>
    </citation>
    <scope>NUCLEOTIDE SEQUENCE [LARGE SCALE GENOMIC DNA]</scope>
    <source>
        <strain evidence="2">DB21MT-2</strain>
    </source>
</reference>
<dbReference type="AlphaFoldDB" id="A0A330M4X4"/>
<dbReference type="KEGG" id="sbk:SHEWBE_0790"/>
<sequence>MIIYWRAIGKQQITSDKNLDKQIHDWMVSLRLCIDRVGRPSSFKVKSVS</sequence>
<proteinExistence type="predicted"/>
<dbReference type="EMBL" id="LS483452">
    <property type="protein sequence ID" value="SQH74767.1"/>
    <property type="molecule type" value="Genomic_DNA"/>
</dbReference>